<comment type="caution">
    <text evidence="2">The sequence shown here is derived from an EMBL/GenBank/DDBJ whole genome shotgun (WGS) entry which is preliminary data.</text>
</comment>
<dbReference type="Proteomes" id="UP000235965">
    <property type="component" value="Unassembled WGS sequence"/>
</dbReference>
<keyword evidence="1" id="KW-0812">Transmembrane</keyword>
<sequence length="58" mass="6670">MVLPGRAKGERKSLYGPRAFLRFSLCYAVFAMAIVKGQRNKGRNIVRMKKGKKTKKKR</sequence>
<reference evidence="2 3" key="1">
    <citation type="submission" date="2017-12" db="EMBL/GenBank/DDBJ databases">
        <title>Hemimetabolous genomes reveal molecular basis of termite eusociality.</title>
        <authorList>
            <person name="Harrison M.C."/>
            <person name="Jongepier E."/>
            <person name="Robertson H.M."/>
            <person name="Arning N."/>
            <person name="Bitard-Feildel T."/>
            <person name="Chao H."/>
            <person name="Childers C.P."/>
            <person name="Dinh H."/>
            <person name="Doddapaneni H."/>
            <person name="Dugan S."/>
            <person name="Gowin J."/>
            <person name="Greiner C."/>
            <person name="Han Y."/>
            <person name="Hu H."/>
            <person name="Hughes D.S.T."/>
            <person name="Huylmans A.-K."/>
            <person name="Kemena C."/>
            <person name="Kremer L.P.M."/>
            <person name="Lee S.L."/>
            <person name="Lopez-Ezquerra A."/>
            <person name="Mallet L."/>
            <person name="Monroy-Kuhn J.M."/>
            <person name="Moser A."/>
            <person name="Murali S.C."/>
            <person name="Muzny D.M."/>
            <person name="Otani S."/>
            <person name="Piulachs M.-D."/>
            <person name="Poelchau M."/>
            <person name="Qu J."/>
            <person name="Schaub F."/>
            <person name="Wada-Katsumata A."/>
            <person name="Worley K.C."/>
            <person name="Xie Q."/>
            <person name="Ylla G."/>
            <person name="Poulsen M."/>
            <person name="Gibbs R.A."/>
            <person name="Schal C."/>
            <person name="Richards S."/>
            <person name="Belles X."/>
            <person name="Korb J."/>
            <person name="Bornberg-Bauer E."/>
        </authorList>
    </citation>
    <scope>NUCLEOTIDE SEQUENCE [LARGE SCALE GENOMIC DNA]</scope>
    <source>
        <tissue evidence="2">Whole body</tissue>
    </source>
</reference>
<dbReference type="EMBL" id="NEVH01002548">
    <property type="protein sequence ID" value="PNF42178.1"/>
    <property type="molecule type" value="Genomic_DNA"/>
</dbReference>
<evidence type="ECO:0000256" key="1">
    <source>
        <dbReference type="SAM" id="Phobius"/>
    </source>
</evidence>
<name>A0A2J7RMX0_9NEOP</name>
<evidence type="ECO:0000313" key="2">
    <source>
        <dbReference type="EMBL" id="PNF42178.1"/>
    </source>
</evidence>
<dbReference type="AlphaFoldDB" id="A0A2J7RMX0"/>
<gene>
    <name evidence="2" type="ORF">B7P43_G07316</name>
</gene>
<keyword evidence="1" id="KW-1133">Transmembrane helix</keyword>
<evidence type="ECO:0000313" key="3">
    <source>
        <dbReference type="Proteomes" id="UP000235965"/>
    </source>
</evidence>
<dbReference type="InParanoid" id="A0A2J7RMX0"/>
<accession>A0A2J7RMX0</accession>
<keyword evidence="1" id="KW-0472">Membrane</keyword>
<keyword evidence="3" id="KW-1185">Reference proteome</keyword>
<organism evidence="2 3">
    <name type="scientific">Cryptotermes secundus</name>
    <dbReference type="NCBI Taxonomy" id="105785"/>
    <lineage>
        <taxon>Eukaryota</taxon>
        <taxon>Metazoa</taxon>
        <taxon>Ecdysozoa</taxon>
        <taxon>Arthropoda</taxon>
        <taxon>Hexapoda</taxon>
        <taxon>Insecta</taxon>
        <taxon>Pterygota</taxon>
        <taxon>Neoptera</taxon>
        <taxon>Polyneoptera</taxon>
        <taxon>Dictyoptera</taxon>
        <taxon>Blattodea</taxon>
        <taxon>Blattoidea</taxon>
        <taxon>Termitoidae</taxon>
        <taxon>Kalotermitidae</taxon>
        <taxon>Cryptotermitinae</taxon>
        <taxon>Cryptotermes</taxon>
    </lineage>
</organism>
<feature type="transmembrane region" description="Helical" evidence="1">
    <location>
        <begin position="20"/>
        <end position="37"/>
    </location>
</feature>
<proteinExistence type="predicted"/>
<protein>
    <submittedName>
        <fullName evidence="2">Uncharacterized protein</fullName>
    </submittedName>
</protein>